<dbReference type="EMBL" id="WIWT01000166">
    <property type="protein sequence ID" value="KAF3197372.1"/>
    <property type="molecule type" value="Genomic_DNA"/>
</dbReference>
<gene>
    <name evidence="2" type="ORF">TWF679_003240</name>
    <name evidence="1" type="ORF">TWF788_004949</name>
</gene>
<protein>
    <submittedName>
        <fullName evidence="1">Uncharacterized protein</fullName>
    </submittedName>
</protein>
<organism evidence="1 3">
    <name type="scientific">Orbilia oligospora</name>
    <name type="common">Nematode-trapping fungus</name>
    <name type="synonym">Arthrobotrys oligospora</name>
    <dbReference type="NCBI Taxonomy" id="2813651"/>
    <lineage>
        <taxon>Eukaryota</taxon>
        <taxon>Fungi</taxon>
        <taxon>Dikarya</taxon>
        <taxon>Ascomycota</taxon>
        <taxon>Pezizomycotina</taxon>
        <taxon>Orbiliomycetes</taxon>
        <taxon>Orbiliales</taxon>
        <taxon>Orbiliaceae</taxon>
        <taxon>Orbilia</taxon>
    </lineage>
</organism>
<evidence type="ECO:0000313" key="1">
    <source>
        <dbReference type="EMBL" id="KAF3158117.1"/>
    </source>
</evidence>
<dbReference type="EMBL" id="JAABOE010000225">
    <property type="protein sequence ID" value="KAF3158117.1"/>
    <property type="molecule type" value="Genomic_DNA"/>
</dbReference>
<evidence type="ECO:0000313" key="3">
    <source>
        <dbReference type="Proteomes" id="UP000479691"/>
    </source>
</evidence>
<dbReference type="OrthoDB" id="5352546at2759"/>
<comment type="caution">
    <text evidence="1">The sequence shown here is derived from an EMBL/GenBank/DDBJ whole genome shotgun (WGS) entry which is preliminary data.</text>
</comment>
<name>A0A7C8JXM7_ORBOL</name>
<evidence type="ECO:0000313" key="2">
    <source>
        <dbReference type="EMBL" id="KAF3197372.1"/>
    </source>
</evidence>
<reference evidence="1 3" key="1">
    <citation type="submission" date="2019-06" db="EMBL/GenBank/DDBJ databases">
        <authorList>
            <person name="Palmer J.M."/>
        </authorList>
    </citation>
    <scope>NUCLEOTIDE SEQUENCE [LARGE SCALE GENOMIC DNA]</scope>
    <source>
        <strain evidence="2">TWF679</strain>
        <strain evidence="1 3">TWF788</strain>
    </source>
</reference>
<proteinExistence type="predicted"/>
<dbReference type="AlphaFoldDB" id="A0A7C8JXM7"/>
<sequence length="566" mass="61106">MTLSVGPFERQRGFQRSFSTSREFRPKVLRFHPFTSSSIMRFAIGAFALLALSGGVSAQCDGTCQCEIDSCFEVLAGDLPFMKQPSIEDCRDFLWEHSTWGSSTLTVTNFVTNGVVTETVSETEINTVTEGTTTLEIITATVTETLTTTTGAGSFTGDPTTTVKAPLRRRRRKRQAKSIPASAAVCGGSVGYSSACTCIGVSAEGTRWTQVPTVTTTITETIASTETAAVTETIVTTEVGDFAAATETSTLEKTATEQVILPLYTSFVIQLTQDTVNGGSKGYFLKYEADPANSNRRRLMFTQDVEEATLYKTDGSGVISTETGGLGFARDDTATGPGIWQESASGKSGWLDYTCKIDENRLVSCNSPPTFLALDPNDGRKLRAYTYLNNLIPQGCVGPLILAAVPPRFQGLAPPAAISAVIRSRNGNNGIYSGWYIGQEDQQSQPFPRVRFFQSISDATTFTVDPVNGNIFGPNNAPFSAATPPNSGNPTPFLIGGYDATRRIHHLRADLPSTNILLWFPPTYMWLGAVRVDGSNPTGIPFFRMHLDSTMLSDEVGPLTFDIVPV</sequence>
<dbReference type="Proteomes" id="UP000614610">
    <property type="component" value="Unassembled WGS sequence"/>
</dbReference>
<accession>A0A7C8JXM7</accession>
<dbReference type="Proteomes" id="UP000479691">
    <property type="component" value="Unassembled WGS sequence"/>
</dbReference>